<keyword evidence="3" id="KW-1185">Reference proteome</keyword>
<sequence>MKLNPKHYIGTGIAAGIAAISFVVMIFENGEHILVKSLAAIAFAAISAILIVRGIAKARSGRTTQDPL</sequence>
<evidence type="ECO:0000313" key="2">
    <source>
        <dbReference type="EMBL" id="MEA5454669.1"/>
    </source>
</evidence>
<dbReference type="EMBL" id="JAYGGQ010000004">
    <property type="protein sequence ID" value="MEA5454669.1"/>
    <property type="molecule type" value="Genomic_DNA"/>
</dbReference>
<evidence type="ECO:0000313" key="3">
    <source>
        <dbReference type="Proteomes" id="UP001304769"/>
    </source>
</evidence>
<evidence type="ECO:0008006" key="4">
    <source>
        <dbReference type="Google" id="ProtNLM"/>
    </source>
</evidence>
<evidence type="ECO:0000256" key="1">
    <source>
        <dbReference type="SAM" id="Phobius"/>
    </source>
</evidence>
<comment type="caution">
    <text evidence="2">The sequence shown here is derived from an EMBL/GenBank/DDBJ whole genome shotgun (WGS) entry which is preliminary data.</text>
</comment>
<accession>A0ABU5T4S9</accession>
<organism evidence="2 3">
    <name type="scientific">Sinomonas terricola</name>
    <dbReference type="NCBI Taxonomy" id="3110330"/>
    <lineage>
        <taxon>Bacteria</taxon>
        <taxon>Bacillati</taxon>
        <taxon>Actinomycetota</taxon>
        <taxon>Actinomycetes</taxon>
        <taxon>Micrococcales</taxon>
        <taxon>Micrococcaceae</taxon>
        <taxon>Sinomonas</taxon>
    </lineage>
</organism>
<name>A0ABU5T4S9_9MICC</name>
<proteinExistence type="predicted"/>
<dbReference type="RefSeq" id="WP_323278509.1">
    <property type="nucleotide sequence ID" value="NZ_JAYGGQ010000004.1"/>
</dbReference>
<dbReference type="Proteomes" id="UP001304769">
    <property type="component" value="Unassembled WGS sequence"/>
</dbReference>
<feature type="transmembrane region" description="Helical" evidence="1">
    <location>
        <begin position="7"/>
        <end position="27"/>
    </location>
</feature>
<keyword evidence="1" id="KW-0472">Membrane</keyword>
<keyword evidence="1" id="KW-1133">Transmembrane helix</keyword>
<keyword evidence="1" id="KW-0812">Transmembrane</keyword>
<protein>
    <recommendedName>
        <fullName evidence="4">CTP synthetase</fullName>
    </recommendedName>
</protein>
<gene>
    <name evidence="2" type="ORF">SPF06_08050</name>
</gene>
<feature type="transmembrane region" description="Helical" evidence="1">
    <location>
        <begin position="33"/>
        <end position="52"/>
    </location>
</feature>
<reference evidence="2 3" key="1">
    <citation type="submission" date="2023-12" db="EMBL/GenBank/DDBJ databases">
        <title>Sinomonas terricola sp. nov, isolated from litchi orchard soil in Guangdong, PR China.</title>
        <authorList>
            <person name="Jiaxin W."/>
            <person name="Yang Z."/>
            <person name="Honghui Z."/>
        </authorList>
    </citation>
    <scope>NUCLEOTIDE SEQUENCE [LARGE SCALE GENOMIC DNA]</scope>
    <source>
        <strain evidence="2 3">JGH33</strain>
    </source>
</reference>